<protein>
    <submittedName>
        <fullName evidence="1">Uncharacterized protein</fullName>
    </submittedName>
</protein>
<keyword evidence="2" id="KW-1185">Reference proteome</keyword>
<organism evidence="1">
    <name type="scientific">Medioppia subpectinata</name>
    <dbReference type="NCBI Taxonomy" id="1979941"/>
    <lineage>
        <taxon>Eukaryota</taxon>
        <taxon>Metazoa</taxon>
        <taxon>Ecdysozoa</taxon>
        <taxon>Arthropoda</taxon>
        <taxon>Chelicerata</taxon>
        <taxon>Arachnida</taxon>
        <taxon>Acari</taxon>
        <taxon>Acariformes</taxon>
        <taxon>Sarcoptiformes</taxon>
        <taxon>Oribatida</taxon>
        <taxon>Brachypylina</taxon>
        <taxon>Oppioidea</taxon>
        <taxon>Oppiidae</taxon>
        <taxon>Medioppia</taxon>
    </lineage>
</organism>
<gene>
    <name evidence="1" type="ORF">OSB1V03_LOCUS20794</name>
</gene>
<proteinExistence type="predicted"/>
<evidence type="ECO:0000313" key="2">
    <source>
        <dbReference type="Proteomes" id="UP000759131"/>
    </source>
</evidence>
<dbReference type="Proteomes" id="UP000759131">
    <property type="component" value="Unassembled WGS sequence"/>
</dbReference>
<accession>A0A7R9LQK0</accession>
<sequence>MNSLLAKRFVPRVCLIQRTANVWTTARHGINRTANALINGSDDQRISSSSATAVVCNRFYTTITARQRDQWLSNGSIGGMTSALVCRPPGVAAIGRRLAHKLPLTYDFIRERILLLLKLYDKIDASKLSLDSHFYKD</sequence>
<dbReference type="OrthoDB" id="448946at2759"/>
<dbReference type="EMBL" id="OC890377">
    <property type="protein sequence ID" value="CAD7646050.1"/>
    <property type="molecule type" value="Genomic_DNA"/>
</dbReference>
<name>A0A7R9LQK0_9ACAR</name>
<dbReference type="AlphaFoldDB" id="A0A7R9LQK0"/>
<reference evidence="1" key="1">
    <citation type="submission" date="2020-11" db="EMBL/GenBank/DDBJ databases">
        <authorList>
            <person name="Tran Van P."/>
        </authorList>
    </citation>
    <scope>NUCLEOTIDE SEQUENCE</scope>
</reference>
<evidence type="ECO:0000313" key="1">
    <source>
        <dbReference type="EMBL" id="CAD7646050.1"/>
    </source>
</evidence>
<dbReference type="EMBL" id="CAJPIZ010035802">
    <property type="protein sequence ID" value="CAG2120848.1"/>
    <property type="molecule type" value="Genomic_DNA"/>
</dbReference>
<feature type="non-terminal residue" evidence="1">
    <location>
        <position position="137"/>
    </location>
</feature>